<dbReference type="EMBL" id="CAACVG010000519">
    <property type="protein sequence ID" value="VEN34221.1"/>
    <property type="molecule type" value="Genomic_DNA"/>
</dbReference>
<evidence type="ECO:0000313" key="3">
    <source>
        <dbReference type="Proteomes" id="UP000410492"/>
    </source>
</evidence>
<organism evidence="2 3">
    <name type="scientific">Callosobruchus maculatus</name>
    <name type="common">Southern cowpea weevil</name>
    <name type="synonym">Pulse bruchid</name>
    <dbReference type="NCBI Taxonomy" id="64391"/>
    <lineage>
        <taxon>Eukaryota</taxon>
        <taxon>Metazoa</taxon>
        <taxon>Ecdysozoa</taxon>
        <taxon>Arthropoda</taxon>
        <taxon>Hexapoda</taxon>
        <taxon>Insecta</taxon>
        <taxon>Pterygota</taxon>
        <taxon>Neoptera</taxon>
        <taxon>Endopterygota</taxon>
        <taxon>Coleoptera</taxon>
        <taxon>Polyphaga</taxon>
        <taxon>Cucujiformia</taxon>
        <taxon>Chrysomeloidea</taxon>
        <taxon>Chrysomelidae</taxon>
        <taxon>Bruchinae</taxon>
        <taxon>Bruchini</taxon>
        <taxon>Callosobruchus</taxon>
    </lineage>
</organism>
<accession>A0A653BFA6</accession>
<keyword evidence="1" id="KW-0175">Coiled coil</keyword>
<proteinExistence type="predicted"/>
<sequence>MTCSKTSPSSSLIGETEVEVDEWLEKEQCEKEKLKSQKKKEEGKVKLVKDMTPREVSLARKRWRENVAAFRKRKNVLNDITNRYLKESTPVTSEEQGAERPNENSIVDKRNAAAVERAESFRKMRNKINEKDQEITKDNTNTNGRYKRFLRCRESHKDNDHLLNISVNFCDVNTAASSSWTLSKLYYHNSS</sequence>
<keyword evidence="3" id="KW-1185">Reference proteome</keyword>
<dbReference type="AlphaFoldDB" id="A0A653BFA6"/>
<dbReference type="Proteomes" id="UP000410492">
    <property type="component" value="Unassembled WGS sequence"/>
</dbReference>
<feature type="coiled-coil region" evidence="1">
    <location>
        <begin position="24"/>
        <end position="51"/>
    </location>
</feature>
<protein>
    <submittedName>
        <fullName evidence="2">Uncharacterized protein</fullName>
    </submittedName>
</protein>
<reference evidence="2 3" key="1">
    <citation type="submission" date="2019-01" db="EMBL/GenBank/DDBJ databases">
        <authorList>
            <person name="Sayadi A."/>
        </authorList>
    </citation>
    <scope>NUCLEOTIDE SEQUENCE [LARGE SCALE GENOMIC DNA]</scope>
</reference>
<evidence type="ECO:0000256" key="1">
    <source>
        <dbReference type="SAM" id="Coils"/>
    </source>
</evidence>
<evidence type="ECO:0000313" key="2">
    <source>
        <dbReference type="EMBL" id="VEN34221.1"/>
    </source>
</evidence>
<name>A0A653BFA6_CALMS</name>
<gene>
    <name evidence="2" type="ORF">CALMAC_LOCUS495</name>
</gene>